<reference evidence="2" key="1">
    <citation type="submission" date="2024-04" db="EMBL/GenBank/DDBJ databases">
        <authorList>
            <person name="Shaw F."/>
            <person name="Minotto A."/>
        </authorList>
    </citation>
    <scope>NUCLEOTIDE SEQUENCE [LARGE SCALE GENOMIC DNA]</scope>
</reference>
<evidence type="ECO:0000313" key="2">
    <source>
        <dbReference type="Proteomes" id="UP001497453"/>
    </source>
</evidence>
<dbReference type="Gene3D" id="3.80.10.10">
    <property type="entry name" value="Ribonuclease Inhibitor"/>
    <property type="match status" value="1"/>
</dbReference>
<evidence type="ECO:0008006" key="3">
    <source>
        <dbReference type="Google" id="ProtNLM"/>
    </source>
</evidence>
<dbReference type="InterPro" id="IPR032675">
    <property type="entry name" value="LRR_dom_sf"/>
</dbReference>
<dbReference type="EMBL" id="OZ037948">
    <property type="protein sequence ID" value="CAL1709862.1"/>
    <property type="molecule type" value="Genomic_DNA"/>
</dbReference>
<proteinExistence type="predicted"/>
<dbReference type="Proteomes" id="UP001497453">
    <property type="component" value="Chromosome 5"/>
</dbReference>
<sequence>MRNASASSPVLPQELIDEILGHLWNDIPSLHSCTLVHSSWLPTSRLHLFHTLNVTCEVKTHSPAFQNLMASLRFGDLSDKCHLIFELCLRGSDTSSSSERQGPLFISTLAMIITQIPNLRRLELRNLHIAVDVTPENFRRAACDSVESLVMISVMIISTGDSSGNRLGRLYALFPRIQELQLSQFYLEEESDHFPLATGRTFPSLRSFAVSLMDYTTDPEELIIIYRRLLSVSPVLRLYVFGFDTRSGTGWVAAGRNTLEHLHLQISGTSQRFNPNVFDLSLFSRLKSVHISVEIEPLDRRVFAKMDGKPLRDLFTFIQSVLLDAGYPPQLQSLILKLRVISQNLTHTALEFAPNSLSKWEEMGDAINLMSSEMEVTVIILEHLRGMGRRSDWEQMDSWMTATRLGDPELKLKACKNIYKSGRFDVVNMRAF</sequence>
<keyword evidence="2" id="KW-1185">Reference proteome</keyword>
<gene>
    <name evidence="1" type="ORF">GFSPODELE1_LOCUS7532</name>
</gene>
<protein>
    <recommendedName>
        <fullName evidence="3">F-box domain-containing protein</fullName>
    </recommendedName>
</protein>
<accession>A0ABP1DPU1</accession>
<organism evidence="1 2">
    <name type="scientific">Somion occarium</name>
    <dbReference type="NCBI Taxonomy" id="3059160"/>
    <lineage>
        <taxon>Eukaryota</taxon>
        <taxon>Fungi</taxon>
        <taxon>Dikarya</taxon>
        <taxon>Basidiomycota</taxon>
        <taxon>Agaricomycotina</taxon>
        <taxon>Agaricomycetes</taxon>
        <taxon>Polyporales</taxon>
        <taxon>Cerrenaceae</taxon>
        <taxon>Somion</taxon>
    </lineage>
</organism>
<name>A0ABP1DPU1_9APHY</name>
<evidence type="ECO:0000313" key="1">
    <source>
        <dbReference type="EMBL" id="CAL1709862.1"/>
    </source>
</evidence>
<dbReference type="SUPFAM" id="SSF52047">
    <property type="entry name" value="RNI-like"/>
    <property type="match status" value="1"/>
</dbReference>